<organism evidence="8 9">
    <name type="scientific">Brassica napus</name>
    <name type="common">Rape</name>
    <dbReference type="NCBI Taxonomy" id="3708"/>
    <lineage>
        <taxon>Eukaryota</taxon>
        <taxon>Viridiplantae</taxon>
        <taxon>Streptophyta</taxon>
        <taxon>Embryophyta</taxon>
        <taxon>Tracheophyta</taxon>
        <taxon>Spermatophyta</taxon>
        <taxon>Magnoliopsida</taxon>
        <taxon>eudicotyledons</taxon>
        <taxon>Gunneridae</taxon>
        <taxon>Pentapetalae</taxon>
        <taxon>rosids</taxon>
        <taxon>malvids</taxon>
        <taxon>Brassicales</taxon>
        <taxon>Brassicaceae</taxon>
        <taxon>Brassiceae</taxon>
        <taxon>Brassica</taxon>
    </lineage>
</organism>
<evidence type="ECO:0000256" key="4">
    <source>
        <dbReference type="ARBA" id="ARBA00023163"/>
    </source>
</evidence>
<dbReference type="InterPro" id="IPR053793">
    <property type="entry name" value="PB1-like"/>
</dbReference>
<dbReference type="PROSITE" id="PS51745">
    <property type="entry name" value="PB1"/>
    <property type="match status" value="1"/>
</dbReference>
<dbReference type="Gene3D" id="3.10.20.90">
    <property type="entry name" value="Phosphatidylinositol 3-kinase Catalytic Subunit, Chain A, domain 1"/>
    <property type="match status" value="1"/>
</dbReference>
<keyword evidence="9" id="KW-1185">Reference proteome</keyword>
<dbReference type="SMART" id="SM01019">
    <property type="entry name" value="B3"/>
    <property type="match status" value="1"/>
</dbReference>
<comment type="subcellular location">
    <subcellularLocation>
        <location evidence="1">Nucleus</location>
    </subcellularLocation>
</comment>
<evidence type="ECO:0000256" key="3">
    <source>
        <dbReference type="ARBA" id="ARBA00023125"/>
    </source>
</evidence>
<comment type="caution">
    <text evidence="8">The sequence shown here is derived from an EMBL/GenBank/DDBJ whole genome shotgun (WGS) entry which is preliminary data.</text>
</comment>
<sequence>MFIKLKVETNSDEVYAKVSLLPYSSISEKLYIIEVEIPIPSDDNEHNINYFTKDISQLPPSQEIVAKDLRDHVWKFKYTFKGTPQRHLFTSGLNEFAKEKSLTIGDSFVFLSMHYGLIATALNAIKTKCIFKEFYKPKCQFIFKCDKLIDTVNKKFNIGSRFTMKFEGRDFNEITSNGKSALSGDSSSEKPKGVQAESYSIDTPCVSSSHSIGDPYSKQAKVVVREMFDKWEAQKWWGENFEKVMEFYNVQQLNQQSVPVPTAPPRSKYEVSVSNASDMETEWVEQDEDGNLIGLTKEQIDDPSLYHITVQKKSETSEENQKKKKSKIREGNQKNKKRLPKKCFTAGALNSNMMIHMLTQSQEIGESSIKSSKSLPQLSYHNEANDSKFSSGLLVSYEGSVMSKPNCNKQMVQSPKENLTTNASGSFRLFGVDLTTSTKARDVLQTLDSYQKTKISEIFEEENLDQIQAVTSATKFQRKSVLLQVVHMEGVARSVDLNVFDGYNHMIVELEKLFTIKGKLHMKSQWKLTFKDNEGVMMLIGDDPWP</sequence>
<evidence type="ECO:0000313" key="9">
    <source>
        <dbReference type="Proteomes" id="UP000824890"/>
    </source>
</evidence>
<gene>
    <name evidence="8" type="ORF">HID58_086762</name>
</gene>
<evidence type="ECO:0000313" key="8">
    <source>
        <dbReference type="EMBL" id="KAH0858501.1"/>
    </source>
</evidence>
<feature type="region of interest" description="Disordered" evidence="6">
    <location>
        <begin position="311"/>
        <end position="341"/>
    </location>
</feature>
<dbReference type="Gene3D" id="2.40.330.10">
    <property type="entry name" value="DNA-binding pseudobarrel domain"/>
    <property type="match status" value="1"/>
</dbReference>
<keyword evidence="4" id="KW-0804">Transcription</keyword>
<keyword evidence="5" id="KW-0539">Nucleus</keyword>
<evidence type="ECO:0000256" key="2">
    <source>
        <dbReference type="ARBA" id="ARBA00023015"/>
    </source>
</evidence>
<feature type="domain" description="PB1" evidence="7">
    <location>
        <begin position="480"/>
        <end position="546"/>
    </location>
</feature>
<accession>A0ABQ7XRP1</accession>
<dbReference type="InterPro" id="IPR044835">
    <property type="entry name" value="ARF_plant"/>
</dbReference>
<keyword evidence="3" id="KW-0238">DNA-binding</keyword>
<dbReference type="Pfam" id="PF02362">
    <property type="entry name" value="B3"/>
    <property type="match status" value="1"/>
</dbReference>
<reference evidence="8 9" key="1">
    <citation type="submission" date="2021-05" db="EMBL/GenBank/DDBJ databases">
        <title>Genome Assembly of Synthetic Allotetraploid Brassica napus Reveals Homoeologous Exchanges between Subgenomes.</title>
        <authorList>
            <person name="Davis J.T."/>
        </authorList>
    </citation>
    <scope>NUCLEOTIDE SEQUENCE [LARGE SCALE GENOMIC DNA]</scope>
    <source>
        <strain evidence="9">cv. Da-Ae</strain>
        <tissue evidence="8">Seedling</tissue>
    </source>
</reference>
<evidence type="ECO:0000256" key="1">
    <source>
        <dbReference type="ARBA" id="ARBA00004123"/>
    </source>
</evidence>
<dbReference type="Proteomes" id="UP000824890">
    <property type="component" value="Unassembled WGS sequence"/>
</dbReference>
<name>A0ABQ7XRP1_BRANA</name>
<dbReference type="PANTHER" id="PTHR31384">
    <property type="entry name" value="AUXIN RESPONSE FACTOR 4-RELATED"/>
    <property type="match status" value="1"/>
</dbReference>
<keyword evidence="2" id="KW-0805">Transcription regulation</keyword>
<protein>
    <recommendedName>
        <fullName evidence="7">PB1 domain-containing protein</fullName>
    </recommendedName>
</protein>
<dbReference type="CDD" id="cd10017">
    <property type="entry name" value="B3_DNA"/>
    <property type="match status" value="1"/>
</dbReference>
<feature type="compositionally biased region" description="Basic and acidic residues" evidence="6">
    <location>
        <begin position="312"/>
        <end position="321"/>
    </location>
</feature>
<proteinExistence type="predicted"/>
<dbReference type="EMBL" id="JAGKQM010000019">
    <property type="protein sequence ID" value="KAH0858501.1"/>
    <property type="molecule type" value="Genomic_DNA"/>
</dbReference>
<dbReference type="InterPro" id="IPR015300">
    <property type="entry name" value="DNA-bd_pseudobarrel_sf"/>
</dbReference>
<evidence type="ECO:0000259" key="7">
    <source>
        <dbReference type="PROSITE" id="PS51745"/>
    </source>
</evidence>
<dbReference type="InterPro" id="IPR003340">
    <property type="entry name" value="B3_DNA-bd"/>
</dbReference>
<dbReference type="PANTHER" id="PTHR31384:SF127">
    <property type="entry name" value="AUXIN RESPONSE FACTOR"/>
    <property type="match status" value="1"/>
</dbReference>
<dbReference type="SUPFAM" id="SSF101936">
    <property type="entry name" value="DNA-binding pseudobarrel domain"/>
    <property type="match status" value="1"/>
</dbReference>
<evidence type="ECO:0000256" key="5">
    <source>
        <dbReference type="ARBA" id="ARBA00023242"/>
    </source>
</evidence>
<evidence type="ECO:0000256" key="6">
    <source>
        <dbReference type="SAM" id="MobiDB-lite"/>
    </source>
</evidence>